<protein>
    <recommendedName>
        <fullName evidence="3">Transposase</fullName>
    </recommendedName>
</protein>
<evidence type="ECO:0008006" key="3">
    <source>
        <dbReference type="Google" id="ProtNLM"/>
    </source>
</evidence>
<reference evidence="1 2" key="1">
    <citation type="submission" date="2017-05" db="EMBL/GenBank/DDBJ databases">
        <title>Genome sequence of Acetobacter pasteurianus subsp. ascendens strain SRCM101447.</title>
        <authorList>
            <person name="Cho S.H."/>
        </authorList>
    </citation>
    <scope>NUCLEOTIDE SEQUENCE [LARGE SCALE GENOMIC DNA]</scope>
    <source>
        <strain evidence="1 2">SRCM101447</strain>
    </source>
</reference>
<dbReference type="Proteomes" id="UP000195633">
    <property type="component" value="Chromosome"/>
</dbReference>
<dbReference type="AlphaFoldDB" id="A0A1Y0V6L4"/>
<dbReference type="EMBL" id="CP021524">
    <property type="protein sequence ID" value="ARW11328.1"/>
    <property type="molecule type" value="Genomic_DNA"/>
</dbReference>
<name>A0A1Y0V6L4_9PROT</name>
<organism evidence="1 2">
    <name type="scientific">Acetobacter ascendens</name>
    <dbReference type="NCBI Taxonomy" id="481146"/>
    <lineage>
        <taxon>Bacteria</taxon>
        <taxon>Pseudomonadati</taxon>
        <taxon>Pseudomonadota</taxon>
        <taxon>Alphaproteobacteria</taxon>
        <taxon>Acetobacterales</taxon>
        <taxon>Acetobacteraceae</taxon>
        <taxon>Acetobacter</taxon>
    </lineage>
</organism>
<gene>
    <name evidence="1" type="ORF">S101447_02282</name>
</gene>
<evidence type="ECO:0000313" key="2">
    <source>
        <dbReference type="Proteomes" id="UP000195633"/>
    </source>
</evidence>
<proteinExistence type="predicted"/>
<sequence>MKHTKDFKHETVKIALSSGLSRTRIAADLDIEKST</sequence>
<accession>A0A1Y0V6L4</accession>
<evidence type="ECO:0000313" key="1">
    <source>
        <dbReference type="EMBL" id="ARW11328.1"/>
    </source>
</evidence>